<dbReference type="EMBL" id="LCTV02000010">
    <property type="protein sequence ID" value="PRQ72043.1"/>
    <property type="molecule type" value="Genomic_DNA"/>
</dbReference>
<protein>
    <submittedName>
        <fullName evidence="2 3">Proteophosphoglycan 5</fullName>
    </submittedName>
</protein>
<feature type="region of interest" description="Disordered" evidence="1">
    <location>
        <begin position="1"/>
        <end position="98"/>
    </location>
</feature>
<gene>
    <name evidence="2" type="primary">FGENESH: predicted gene_10.70</name>
    <name evidence="3" type="ORF">AAT19DRAFT_9382</name>
    <name evidence="2" type="ORF">BN2166_0052330</name>
</gene>
<accession>A0A0K3CL11</accession>
<organism evidence="2 4">
    <name type="scientific">Rhodotorula toruloides</name>
    <name type="common">Yeast</name>
    <name type="synonym">Rhodosporidium toruloides</name>
    <dbReference type="NCBI Taxonomy" id="5286"/>
    <lineage>
        <taxon>Eukaryota</taxon>
        <taxon>Fungi</taxon>
        <taxon>Dikarya</taxon>
        <taxon>Basidiomycota</taxon>
        <taxon>Pucciniomycotina</taxon>
        <taxon>Microbotryomycetes</taxon>
        <taxon>Sporidiobolales</taxon>
        <taxon>Sporidiobolaceae</taxon>
        <taxon>Rhodotorula</taxon>
    </lineage>
</organism>
<evidence type="ECO:0000313" key="3">
    <source>
        <dbReference type="EMBL" id="PRQ72043.1"/>
    </source>
</evidence>
<dbReference type="Proteomes" id="UP000239560">
    <property type="component" value="Unassembled WGS sequence"/>
</dbReference>
<proteinExistence type="predicted"/>
<feature type="compositionally biased region" description="Low complexity" evidence="1">
    <location>
        <begin position="1"/>
        <end position="40"/>
    </location>
</feature>
<dbReference type="EMBL" id="CWKI01000010">
    <property type="protein sequence ID" value="CTR09372.1"/>
    <property type="molecule type" value="Genomic_DNA"/>
</dbReference>
<reference evidence="2 4" key="1">
    <citation type="submission" date="2015-07" db="EMBL/GenBank/DDBJ databases">
        <authorList>
            <person name="Cajimat M.N.B."/>
            <person name="Milazzo M.L."/>
            <person name="Fulhorst C.F."/>
        </authorList>
    </citation>
    <scope>NUCLEOTIDE SEQUENCE [LARGE SCALE GENOMIC DNA]</scope>
    <source>
        <strain evidence="2">Single colony</strain>
    </source>
</reference>
<dbReference type="AlphaFoldDB" id="A0A0K3CL11"/>
<evidence type="ECO:0000256" key="1">
    <source>
        <dbReference type="SAM" id="MobiDB-lite"/>
    </source>
</evidence>
<dbReference type="OrthoDB" id="10277199at2759"/>
<sequence>MSTTAETALAAETAPADSASPATSLKSQASPAGRPARASSLQLSSSERCDNVTVSPPKKAVPLIPAVKTLSLEPPPGRRPLPAQRRPTPTRPLSAAEQDYLADYDRRERCRKECGINISAFASVLVKLCMHRYEGRGQTLEEYKYDVLYALRCRYEEGRLAHFSSSKSEDRQPTSAVASTGRVTRFRGSAEAEAMARGVLAERRIKAYLESQGLLVTQSADQQFSRAVDEAVSRARHLGAPVYLAPQSLKSVPFLDEFGDQGYNQVKFGRFVPDLIEFKRGRGGEVVWSVVKIKFTYDNAIQKTSLWPWCSSEVEKLRLKQGDEGEGRSAGGRPTSSVLFKLFETQQAVLCLDIAALVAVLFRLNDAYAERENAFLSEWEDYLTSELRQSFCVGHHGAFEDLEREGWRGGKPDRPDSWFPPQVLRQKEERWEEVAKQQFEEKGDLVRQEAGETFVECMERAAQMVRDKEKQDTSLKKANTVFVEPGFITSEDWTSHFKQRGFARGIDFAPFKPELIVLHSREDGMVGWAPAKFVFTTSGYEDQGVSRMNIERQLADHPILRPMHYIML</sequence>
<keyword evidence="4" id="KW-1185">Reference proteome</keyword>
<evidence type="ECO:0000313" key="4">
    <source>
        <dbReference type="Proteomes" id="UP000199069"/>
    </source>
</evidence>
<name>A0A0K3CL11_RHOTO</name>
<dbReference type="Proteomes" id="UP000199069">
    <property type="component" value="Unassembled WGS sequence"/>
</dbReference>
<evidence type="ECO:0000313" key="2">
    <source>
        <dbReference type="EMBL" id="CTR09372.1"/>
    </source>
</evidence>
<evidence type="ECO:0000313" key="5">
    <source>
        <dbReference type="Proteomes" id="UP000239560"/>
    </source>
</evidence>
<reference evidence="3 5" key="2">
    <citation type="journal article" date="2018" name="Elife">
        <title>Functional genomics of lipid metabolism in the oleaginous yeast Rhodosporidium toruloides.</title>
        <authorList>
            <person name="Coradetti S.T."/>
            <person name="Pinel D."/>
            <person name="Geiselman G."/>
            <person name="Ito M."/>
            <person name="Mondo S."/>
            <person name="Reilly M.C."/>
            <person name="Cheng Y.F."/>
            <person name="Bauer S."/>
            <person name="Grigoriev I."/>
            <person name="Gladden J.M."/>
            <person name="Simmons B.A."/>
            <person name="Brem R."/>
            <person name="Arkin A.P."/>
            <person name="Skerker J.M."/>
        </authorList>
    </citation>
    <scope>NUCLEOTIDE SEQUENCE [LARGE SCALE GENOMIC DNA]</scope>
    <source>
        <strain evidence="3 5">NBRC 0880</strain>
    </source>
</reference>